<keyword evidence="3" id="KW-0119">Carbohydrate metabolism</keyword>
<keyword evidence="5" id="KW-1185">Reference proteome</keyword>
<dbReference type="SUPFAM" id="SSF53067">
    <property type="entry name" value="Actin-like ATPase domain"/>
    <property type="match status" value="1"/>
</dbReference>
<dbReference type="Gene3D" id="1.10.10.10">
    <property type="entry name" value="Winged helix-like DNA-binding domain superfamily/Winged helix DNA-binding domain"/>
    <property type="match status" value="1"/>
</dbReference>
<sequence length="384" mass="41782">MNITGDQTYIKGMNKNLVLNIIRSKAPLSRADLSQLTGLNKGTVSSLVGELIIENFVYEIGPGESSGGRKPVLLMFKQQAAYAIGLDIGVNYLFGALTDLTGEIIETIHLPSSNRSEEISTKVQEVINQLTVKTPSSPYGIIGIGIGFPGLVNESGTVLFAPNLSGDFSNLKEQLEENYNLPVYIENEANCGAYGEKIKGRGIDTRDLLYISVGGGIGAGVIINNQVFKGSQGYSGEAGHAAMEFKGLPCTCGNQGCWELYASEQAVLRKSKEKFGETLTFEELIVKAEERNEDAVLIFKEIGEYLGHGITNLVNIFNPELVVIGNRMASARQWLEESLNNTVNSTAISFHRENLRVEFSNLNATGTAVGASYFIIEDFFERII</sequence>
<name>A0A1H0G9T8_9BACI</name>
<keyword evidence="3" id="KW-0859">Xylose metabolism</keyword>
<evidence type="ECO:0000256" key="3">
    <source>
        <dbReference type="ARBA" id="ARBA00022629"/>
    </source>
</evidence>
<dbReference type="InterPro" id="IPR049874">
    <property type="entry name" value="ROK_cs"/>
</dbReference>
<dbReference type="PANTHER" id="PTHR18964:SF149">
    <property type="entry name" value="BIFUNCTIONAL UDP-N-ACETYLGLUCOSAMINE 2-EPIMERASE_N-ACETYLMANNOSAMINE KINASE"/>
    <property type="match status" value="1"/>
</dbReference>
<dbReference type="STRING" id="745820.SAMN04488053_10626"/>
<dbReference type="Proteomes" id="UP000198778">
    <property type="component" value="Unassembled WGS sequence"/>
</dbReference>
<protein>
    <submittedName>
        <fullName evidence="4">Sugar kinase of the NBD/HSP70 family, may contain an N-terminal HTH domain</fullName>
    </submittedName>
</protein>
<dbReference type="SUPFAM" id="SSF46785">
    <property type="entry name" value="Winged helix' DNA-binding domain"/>
    <property type="match status" value="1"/>
</dbReference>
<dbReference type="InterPro" id="IPR036388">
    <property type="entry name" value="WH-like_DNA-bd_sf"/>
</dbReference>
<dbReference type="GO" id="GO:0016301">
    <property type="term" value="F:kinase activity"/>
    <property type="evidence" value="ECO:0007669"/>
    <property type="project" value="UniProtKB-KW"/>
</dbReference>
<evidence type="ECO:0000256" key="2">
    <source>
        <dbReference type="ARBA" id="ARBA00006479"/>
    </source>
</evidence>
<dbReference type="GO" id="GO:0042732">
    <property type="term" value="P:D-xylose metabolic process"/>
    <property type="evidence" value="ECO:0007669"/>
    <property type="project" value="UniProtKB-KW"/>
</dbReference>
<evidence type="ECO:0000313" key="4">
    <source>
        <dbReference type="EMBL" id="SDO03529.1"/>
    </source>
</evidence>
<dbReference type="InterPro" id="IPR000600">
    <property type="entry name" value="ROK"/>
</dbReference>
<dbReference type="Gene3D" id="3.30.420.40">
    <property type="match status" value="2"/>
</dbReference>
<organism evidence="4 5">
    <name type="scientific">Alkalicoccus daliensis</name>
    <dbReference type="NCBI Taxonomy" id="745820"/>
    <lineage>
        <taxon>Bacteria</taxon>
        <taxon>Bacillati</taxon>
        <taxon>Bacillota</taxon>
        <taxon>Bacilli</taxon>
        <taxon>Bacillales</taxon>
        <taxon>Bacillaceae</taxon>
        <taxon>Alkalicoccus</taxon>
    </lineage>
</organism>
<dbReference type="PANTHER" id="PTHR18964">
    <property type="entry name" value="ROK (REPRESSOR, ORF, KINASE) FAMILY"/>
    <property type="match status" value="1"/>
</dbReference>
<reference evidence="5" key="1">
    <citation type="submission" date="2016-10" db="EMBL/GenBank/DDBJ databases">
        <authorList>
            <person name="Varghese N."/>
            <person name="Submissions S."/>
        </authorList>
    </citation>
    <scope>NUCLEOTIDE SEQUENCE [LARGE SCALE GENOMIC DNA]</scope>
    <source>
        <strain evidence="5">CGMCC 1.10369</strain>
    </source>
</reference>
<dbReference type="CDD" id="cd24076">
    <property type="entry name" value="ASKHA_ATPase_ROK_BsXylR-like"/>
    <property type="match status" value="1"/>
</dbReference>
<dbReference type="InterPro" id="IPR036390">
    <property type="entry name" value="WH_DNA-bd_sf"/>
</dbReference>
<dbReference type="Pfam" id="PF00480">
    <property type="entry name" value="ROK"/>
    <property type="match status" value="1"/>
</dbReference>
<dbReference type="AlphaFoldDB" id="A0A1H0G9T8"/>
<comment type="function">
    <text evidence="1">Transcriptional repressor of xylose-utilizing enzymes.</text>
</comment>
<proteinExistence type="inferred from homology"/>
<keyword evidence="4" id="KW-0808">Transferase</keyword>
<gene>
    <name evidence="4" type="ORF">SAMN04488053_10626</name>
</gene>
<dbReference type="PROSITE" id="PS01125">
    <property type="entry name" value="ROK"/>
    <property type="match status" value="1"/>
</dbReference>
<evidence type="ECO:0000313" key="5">
    <source>
        <dbReference type="Proteomes" id="UP000198778"/>
    </source>
</evidence>
<dbReference type="EMBL" id="FNIL01000006">
    <property type="protein sequence ID" value="SDO03529.1"/>
    <property type="molecule type" value="Genomic_DNA"/>
</dbReference>
<accession>A0A1H0G9T8</accession>
<dbReference type="RefSeq" id="WP_244516778.1">
    <property type="nucleotide sequence ID" value="NZ_FNIL01000006.1"/>
</dbReference>
<keyword evidence="4" id="KW-0418">Kinase</keyword>
<dbReference type="InterPro" id="IPR043129">
    <property type="entry name" value="ATPase_NBD"/>
</dbReference>
<comment type="similarity">
    <text evidence="2">Belongs to the ROK (NagC/XylR) family.</text>
</comment>
<evidence type="ECO:0000256" key="1">
    <source>
        <dbReference type="ARBA" id="ARBA00002486"/>
    </source>
</evidence>